<reference evidence="1" key="2">
    <citation type="submission" date="2016-06" db="EMBL/GenBank/DDBJ databases">
        <title>The genome of a short-lived fish provides insights into sex chromosome evolution and the genetic control of aging.</title>
        <authorList>
            <person name="Reichwald K."/>
            <person name="Felder M."/>
            <person name="Petzold A."/>
            <person name="Koch P."/>
            <person name="Groth M."/>
            <person name="Platzer M."/>
        </authorList>
    </citation>
    <scope>NUCLEOTIDE SEQUENCE</scope>
    <source>
        <tissue evidence="1">Brain</tissue>
    </source>
</reference>
<accession>A0A1A8I3V7</accession>
<keyword evidence="1" id="KW-0689">Ribosomal protein</keyword>
<dbReference type="AlphaFoldDB" id="A0A1A8I3V7"/>
<dbReference type="EMBL" id="HAED01006164">
    <property type="protein sequence ID" value="SBQ92194.1"/>
    <property type="molecule type" value="Transcribed_RNA"/>
</dbReference>
<organism evidence="1">
    <name type="scientific">Nothobranchius kuhntae</name>
    <name type="common">Beira killifish</name>
    <dbReference type="NCBI Taxonomy" id="321403"/>
    <lineage>
        <taxon>Eukaryota</taxon>
        <taxon>Metazoa</taxon>
        <taxon>Chordata</taxon>
        <taxon>Craniata</taxon>
        <taxon>Vertebrata</taxon>
        <taxon>Euteleostomi</taxon>
        <taxon>Actinopterygii</taxon>
        <taxon>Neopterygii</taxon>
        <taxon>Teleostei</taxon>
        <taxon>Neoteleostei</taxon>
        <taxon>Acanthomorphata</taxon>
        <taxon>Ovalentaria</taxon>
        <taxon>Atherinomorphae</taxon>
        <taxon>Cyprinodontiformes</taxon>
        <taxon>Nothobranchiidae</taxon>
        <taxon>Nothobranchius</taxon>
    </lineage>
</organism>
<sequence length="79" mass="8690">RPVTRSGTTPRGDTGGGPSSACKLDGLWIAAPSSQYLQLLSLTAGRDPSHLEHQLFCTDTDYFMFDNKNKSVIKLEMQM</sequence>
<protein>
    <submittedName>
        <fullName evidence="1">Ribosomal protein L39</fullName>
    </submittedName>
</protein>
<proteinExistence type="predicted"/>
<dbReference type="GO" id="GO:0005840">
    <property type="term" value="C:ribosome"/>
    <property type="evidence" value="ECO:0007669"/>
    <property type="project" value="UniProtKB-KW"/>
</dbReference>
<reference evidence="1" key="1">
    <citation type="submission" date="2016-05" db="EMBL/GenBank/DDBJ databases">
        <authorList>
            <person name="Lavstsen T."/>
            <person name="Jespersen J.S."/>
        </authorList>
    </citation>
    <scope>NUCLEOTIDE SEQUENCE</scope>
    <source>
        <tissue evidence="1">Brain</tissue>
    </source>
</reference>
<name>A0A1A8I3V7_NOTKU</name>
<evidence type="ECO:0000313" key="1">
    <source>
        <dbReference type="EMBL" id="SBQ92194.1"/>
    </source>
</evidence>
<gene>
    <name evidence="1" type="primary">RPL39</name>
</gene>
<feature type="non-terminal residue" evidence="1">
    <location>
        <position position="1"/>
    </location>
</feature>
<feature type="non-terminal residue" evidence="1">
    <location>
        <position position="79"/>
    </location>
</feature>
<keyword evidence="1" id="KW-0687">Ribonucleoprotein</keyword>